<dbReference type="Pfam" id="PF00534">
    <property type="entry name" value="Glycos_transf_1"/>
    <property type="match status" value="1"/>
</dbReference>
<dbReference type="RefSeq" id="WP_199566981.1">
    <property type="nucleotide sequence ID" value="NZ_JAENBP010000001.1"/>
</dbReference>
<accession>A0A934UCV4</accession>
<dbReference type="EMBL" id="JAENBP010000001">
    <property type="protein sequence ID" value="MBJ8349049.1"/>
    <property type="molecule type" value="Genomic_DNA"/>
</dbReference>
<keyword evidence="3" id="KW-1185">Reference proteome</keyword>
<gene>
    <name evidence="2" type="ORF">JHK64_00205</name>
</gene>
<dbReference type="CDD" id="cd03801">
    <property type="entry name" value="GT4_PimA-like"/>
    <property type="match status" value="1"/>
</dbReference>
<dbReference type="PANTHER" id="PTHR12526">
    <property type="entry name" value="GLYCOSYLTRANSFERASE"/>
    <property type="match status" value="1"/>
</dbReference>
<feature type="domain" description="Glycosyl transferase family 1" evidence="1">
    <location>
        <begin position="194"/>
        <end position="342"/>
    </location>
</feature>
<sequence>MKKNILFISPTGTLENGAEISITNLMTYLSELGYKVFNVFPNISHPTQKNYEEKMIAHNIKYYKLDILNWWWEEAPGILHGTKFERSFYYEKNINEIRNIIVDNNIDIVISNTVNVFQGAIAASLEKKKHIWIIHEFPKDEFDYYTEKIEFIDNCSDAIFAVDGPLTKKLKELFPKTTTIHSFIPMPNFSTSKLSVGKSIRFISISKINENKNQLELLTAYKELNRLDIPLIFIGDWDLEYKKKCDAYIEQYSLTNVSFLGNKEQPWNYVTDKDICVFTSKVETFGLVFLEAIRYGVPTIVSNNDGYLSISEMYRAGKIYEVGATESLKNQMFEILDDFSEDKLRAIKASEVLKENNPEHYYLSLIDGFDNVNRKNKVIDSLSSVIGNYNPNYQPFQTSEKFVSVYFSGDNNEFSEKTALRIPLRFEDTIIIQPPAKTKNIRVDLTETPNFFKSFSLVDAFSKQLITPTFSTHINIENIIIFDHADPQIIYNVEQFEEQEILFSYELLSISDMLKNDYLEKLLTYKNNKLLEIEKQCHFLNESNNELQNKYNAIVNSRRWQITTKLINLFRRKK</sequence>
<protein>
    <submittedName>
        <fullName evidence="2">Glycosyltransferase family 4 protein</fullName>
    </submittedName>
</protein>
<comment type="caution">
    <text evidence="2">The sequence shown here is derived from an EMBL/GenBank/DDBJ whole genome shotgun (WGS) entry which is preliminary data.</text>
</comment>
<name>A0A934UCV4_9STRE</name>
<evidence type="ECO:0000259" key="1">
    <source>
        <dbReference type="Pfam" id="PF00534"/>
    </source>
</evidence>
<evidence type="ECO:0000313" key="2">
    <source>
        <dbReference type="EMBL" id="MBJ8349049.1"/>
    </source>
</evidence>
<reference evidence="2 3" key="1">
    <citation type="journal article" date="2021" name="Int. J. Syst. Evol. Microbiol.">
        <title>Streptococcus vicugnae sp. nov., isolated from faeces of alpacas (Vicugna pacos) and cattle (Bos taurus), Streptococcus zalophi sp. nov., and Streptococcus pacificus sp. nov., isolated from respiratory tract of California sea lions (Zalophus californianus).</title>
        <authorList>
            <person name="Volokhov D.V."/>
            <person name="Zagorodnyaya T.A."/>
            <person name="Shen Z."/>
            <person name="Blom J."/>
            <person name="Furtak V.A."/>
            <person name="Eisenberg T."/>
            <person name="Fan P."/>
            <person name="Jeong K.C."/>
            <person name="Gao Y."/>
            <person name="Zhang S."/>
            <person name="Amselle M."/>
        </authorList>
    </citation>
    <scope>NUCLEOTIDE SEQUENCE [LARGE SCALE GENOMIC DNA]</scope>
    <source>
        <strain evidence="3">CSL7508-lung</strain>
    </source>
</reference>
<proteinExistence type="predicted"/>
<dbReference type="GO" id="GO:0016757">
    <property type="term" value="F:glycosyltransferase activity"/>
    <property type="evidence" value="ECO:0007669"/>
    <property type="project" value="InterPro"/>
</dbReference>
<dbReference type="PANTHER" id="PTHR12526:SF630">
    <property type="entry name" value="GLYCOSYLTRANSFERASE"/>
    <property type="match status" value="1"/>
</dbReference>
<evidence type="ECO:0000313" key="3">
    <source>
        <dbReference type="Proteomes" id="UP000644875"/>
    </source>
</evidence>
<dbReference type="Proteomes" id="UP000644875">
    <property type="component" value="Unassembled WGS sequence"/>
</dbReference>
<dbReference type="InterPro" id="IPR001296">
    <property type="entry name" value="Glyco_trans_1"/>
</dbReference>
<dbReference type="SUPFAM" id="SSF53756">
    <property type="entry name" value="UDP-Glycosyltransferase/glycogen phosphorylase"/>
    <property type="match status" value="1"/>
</dbReference>
<organism evidence="2 3">
    <name type="scientific">Streptococcus zalophi</name>
    <dbReference type="NCBI Taxonomy" id="640031"/>
    <lineage>
        <taxon>Bacteria</taxon>
        <taxon>Bacillati</taxon>
        <taxon>Bacillota</taxon>
        <taxon>Bacilli</taxon>
        <taxon>Lactobacillales</taxon>
        <taxon>Streptococcaceae</taxon>
        <taxon>Streptococcus</taxon>
    </lineage>
</organism>
<dbReference type="AlphaFoldDB" id="A0A934UCV4"/>
<dbReference type="Gene3D" id="3.40.50.2000">
    <property type="entry name" value="Glycogen Phosphorylase B"/>
    <property type="match status" value="2"/>
</dbReference>